<evidence type="ECO:0000256" key="1">
    <source>
        <dbReference type="SAM" id="Coils"/>
    </source>
</evidence>
<dbReference type="Proteomes" id="UP000030786">
    <property type="component" value="Chromosome"/>
</dbReference>
<proteinExistence type="predicted"/>
<dbReference type="EMBL" id="CP009976">
    <property type="protein sequence ID" value="AIZ41142.1"/>
    <property type="molecule type" value="Genomic_DNA"/>
</dbReference>
<organism evidence="3 4">
    <name type="scientific">Cellulophaga baltica 18</name>
    <dbReference type="NCBI Taxonomy" id="1348584"/>
    <lineage>
        <taxon>Bacteria</taxon>
        <taxon>Pseudomonadati</taxon>
        <taxon>Bacteroidota</taxon>
        <taxon>Flavobacteriia</taxon>
        <taxon>Flavobacteriales</taxon>
        <taxon>Flavobacteriaceae</taxon>
        <taxon>Cellulophaga</taxon>
    </lineage>
</organism>
<evidence type="ECO:0000256" key="2">
    <source>
        <dbReference type="SAM" id="MobiDB-lite"/>
    </source>
</evidence>
<feature type="region of interest" description="Disordered" evidence="2">
    <location>
        <begin position="17"/>
        <end position="57"/>
    </location>
</feature>
<reference evidence="3 4" key="1">
    <citation type="journal article" date="2014" name="Environ. Microbiol.">
        <title>Contrasting genomic patterns and infection strategies of two co-existing Bacteroidetes podovirus genera.</title>
        <authorList>
            <person name="Holmfeldt K."/>
            <person name="Howard-Varona C."/>
            <person name="Solonenko N."/>
            <person name="Sullivan M.B."/>
        </authorList>
    </citation>
    <scope>NUCLEOTIDE SEQUENCE [LARGE SCALE GENOMIC DNA]</scope>
    <source>
        <strain evidence="3 4">18</strain>
    </source>
</reference>
<dbReference type="KEGG" id="cbat:M666_05905"/>
<dbReference type="RefSeq" id="WP_029447370.1">
    <property type="nucleotide sequence ID" value="NZ_CP009976.1"/>
</dbReference>
<feature type="coiled-coil region" evidence="1">
    <location>
        <begin position="154"/>
        <end position="195"/>
    </location>
</feature>
<feature type="compositionally biased region" description="Low complexity" evidence="2">
    <location>
        <begin position="37"/>
        <end position="52"/>
    </location>
</feature>
<dbReference type="AlphaFoldDB" id="A0AAU8RB91"/>
<evidence type="ECO:0000313" key="3">
    <source>
        <dbReference type="EMBL" id="AIZ41142.1"/>
    </source>
</evidence>
<accession>A0AAU8RB91</accession>
<protein>
    <submittedName>
        <fullName evidence="3">Uncharacterized protein</fullName>
    </submittedName>
</protein>
<sequence>MAKEKFNWKSLFVNDENASTTTTSKSEEKIDFPNEPTPTSSSTQFPQSSAPQRSQVTSSNIDNAILNSVIEMYESGFESLNLPGYDFYEFFKAIKAVGSNDPNVYKMAFTMAQSVDAKVTKESLLDGANFYIKEINDVHEQYHTKGNAKKEEFQSSLLHQKETLSTEIAELEKQILQLQTQASDKKNQLNALENGTSTEMTDIEQKITANDIAKTKILEIITTVADGIKINL</sequence>
<evidence type="ECO:0000313" key="4">
    <source>
        <dbReference type="Proteomes" id="UP000030786"/>
    </source>
</evidence>
<keyword evidence="1" id="KW-0175">Coiled coil</keyword>
<name>A0AAU8RB91_9FLAO</name>
<gene>
    <name evidence="3" type="ORF">M666_05905</name>
</gene>
<dbReference type="GeneID" id="78060264"/>